<reference evidence="2 3" key="1">
    <citation type="submission" date="2018-02" db="EMBL/GenBank/DDBJ databases">
        <title>The genomes of Aspergillus section Nigri reveals drivers in fungal speciation.</title>
        <authorList>
            <consortium name="DOE Joint Genome Institute"/>
            <person name="Vesth T.C."/>
            <person name="Nybo J."/>
            <person name="Theobald S."/>
            <person name="Brandl J."/>
            <person name="Frisvad J.C."/>
            <person name="Nielsen K.F."/>
            <person name="Lyhne E.K."/>
            <person name="Kogle M.E."/>
            <person name="Kuo A."/>
            <person name="Riley R."/>
            <person name="Clum A."/>
            <person name="Nolan M."/>
            <person name="Lipzen A."/>
            <person name="Salamov A."/>
            <person name="Henrissat B."/>
            <person name="Wiebenga A."/>
            <person name="De vries R.P."/>
            <person name="Grigoriev I.V."/>
            <person name="Mortensen U.H."/>
            <person name="Andersen M.R."/>
            <person name="Baker S.E."/>
        </authorList>
    </citation>
    <scope>NUCLEOTIDE SEQUENCE [LARGE SCALE GENOMIC DNA]</scope>
    <source>
        <strain evidence="2 3">CBS 115571</strain>
    </source>
</reference>
<evidence type="ECO:0000313" key="2">
    <source>
        <dbReference type="EMBL" id="PYI18040.1"/>
    </source>
</evidence>
<dbReference type="PANTHER" id="PTHR35340:SF9">
    <property type="entry name" value="ASST-DOMAIN-CONTAINING PROTEIN"/>
    <property type="match status" value="1"/>
</dbReference>
<evidence type="ECO:0000256" key="1">
    <source>
        <dbReference type="SAM" id="SignalP"/>
    </source>
</evidence>
<evidence type="ECO:0008006" key="4">
    <source>
        <dbReference type="Google" id="ProtNLM"/>
    </source>
</evidence>
<dbReference type="PANTHER" id="PTHR35340">
    <property type="entry name" value="PQQ ENZYME REPEAT PROTEIN-RELATED"/>
    <property type="match status" value="1"/>
</dbReference>
<dbReference type="OMA" id="YHPRAYA"/>
<name>A0A2V5HP75_ASPV1</name>
<dbReference type="InterPro" id="IPR039535">
    <property type="entry name" value="ASST-like"/>
</dbReference>
<sequence length="504" mass="53515">MGTNWKKKLELGSLLALTTSLADCANWASYQSRPDIRAPILEISLKNDSLISPGYIFIAPYFGDVPGPYIYDTNANLIWSGADGSTTDIFQDLHACAYNGSDHLCYFQGTQIGGYARGQHEILDSSYRPAATVRSGNGLEMSDMHESAVINGTSMLIPIYQPRTTNLTAYNVPANPGWVIDGVFQEIEIATGAVVFQWSSLDQGITPAESYTPPGLNPVVGNGTSNATAWDYFHINSIDKNAAGDYLISARHTSGIYKLSGATGAVLWRLGGKQSTFTQTNYNFSSQHDARFLAENATTTVLSLFDNGSDNYRNTSATSAGMVVALDHTTNASTLLRRYDAPAPGIRAWSQGSCQILSSGNAFVGWGSTPAFSEHLADGTPVFFAAVADEHSMNYRAYKADWSAVPSEPPALRVYSPAAGAGAGPTTFWMSWNGATGVDHWNIYASAAGAPEQVVRLGTAGSGGFQTAFTSSAYHPKAFVEAVGGDGTSLANSSTVDVSSTLPG</sequence>
<feature type="chain" id="PRO_5016059483" description="ASST-domain-containing protein" evidence="1">
    <location>
        <begin position="25"/>
        <end position="504"/>
    </location>
</feature>
<dbReference type="AlphaFoldDB" id="A0A2V5HP75"/>
<accession>A0A2V5HP75</accession>
<evidence type="ECO:0000313" key="3">
    <source>
        <dbReference type="Proteomes" id="UP000249829"/>
    </source>
</evidence>
<protein>
    <recommendedName>
        <fullName evidence="4">ASST-domain-containing protein</fullName>
    </recommendedName>
</protein>
<dbReference type="EMBL" id="KZ825148">
    <property type="protein sequence ID" value="PYI18040.1"/>
    <property type="molecule type" value="Genomic_DNA"/>
</dbReference>
<organism evidence="2 3">
    <name type="scientific">Aspergillus violaceofuscus (strain CBS 115571)</name>
    <dbReference type="NCBI Taxonomy" id="1450538"/>
    <lineage>
        <taxon>Eukaryota</taxon>
        <taxon>Fungi</taxon>
        <taxon>Dikarya</taxon>
        <taxon>Ascomycota</taxon>
        <taxon>Pezizomycotina</taxon>
        <taxon>Eurotiomycetes</taxon>
        <taxon>Eurotiomycetidae</taxon>
        <taxon>Eurotiales</taxon>
        <taxon>Aspergillaceae</taxon>
        <taxon>Aspergillus</taxon>
    </lineage>
</organism>
<dbReference type="Pfam" id="PF14269">
    <property type="entry name" value="Arylsulfotran_2"/>
    <property type="match status" value="1"/>
</dbReference>
<feature type="signal peptide" evidence="1">
    <location>
        <begin position="1"/>
        <end position="24"/>
    </location>
</feature>
<dbReference type="InterPro" id="IPR053143">
    <property type="entry name" value="Arylsulfate_ST"/>
</dbReference>
<keyword evidence="1" id="KW-0732">Signal</keyword>
<proteinExistence type="predicted"/>
<dbReference type="Proteomes" id="UP000249829">
    <property type="component" value="Unassembled WGS sequence"/>
</dbReference>
<gene>
    <name evidence="2" type="ORF">BO99DRAFT_461500</name>
</gene>
<keyword evidence="3" id="KW-1185">Reference proteome</keyword>